<comment type="caution">
    <text evidence="1">The sequence shown here is derived from an EMBL/GenBank/DDBJ whole genome shotgun (WGS) entry which is preliminary data.</text>
</comment>
<name>A0AAV8WXG5_9CUCU</name>
<reference evidence="1" key="1">
    <citation type="journal article" date="2023" name="Insect Mol. Biol.">
        <title>Genome sequencing provides insights into the evolution of gene families encoding plant cell wall-degrading enzymes in longhorned beetles.</title>
        <authorList>
            <person name="Shin N.R."/>
            <person name="Okamura Y."/>
            <person name="Kirsch R."/>
            <person name="Pauchet Y."/>
        </authorList>
    </citation>
    <scope>NUCLEOTIDE SEQUENCE</scope>
    <source>
        <strain evidence="1">RBIC_L_NR</strain>
    </source>
</reference>
<organism evidence="1 2">
    <name type="scientific">Rhamnusium bicolor</name>
    <dbReference type="NCBI Taxonomy" id="1586634"/>
    <lineage>
        <taxon>Eukaryota</taxon>
        <taxon>Metazoa</taxon>
        <taxon>Ecdysozoa</taxon>
        <taxon>Arthropoda</taxon>
        <taxon>Hexapoda</taxon>
        <taxon>Insecta</taxon>
        <taxon>Pterygota</taxon>
        <taxon>Neoptera</taxon>
        <taxon>Endopterygota</taxon>
        <taxon>Coleoptera</taxon>
        <taxon>Polyphaga</taxon>
        <taxon>Cucujiformia</taxon>
        <taxon>Chrysomeloidea</taxon>
        <taxon>Cerambycidae</taxon>
        <taxon>Lepturinae</taxon>
        <taxon>Rhagiini</taxon>
        <taxon>Rhamnusium</taxon>
    </lineage>
</organism>
<sequence length="137" mass="15634">MYLRHYVSKTYVLKTTKMVRSPTICNPEVITGDPDGEEIDIDENNIKYEMLDEEEIIEEGTDLITDTPEEVQEEVIENGTLLSGNVFDNVIDQGDVFINEVTLEDNVNEVTIEENVNEVTIDNIVDKEVVLDNMLHE</sequence>
<proteinExistence type="predicted"/>
<dbReference type="Proteomes" id="UP001162156">
    <property type="component" value="Unassembled WGS sequence"/>
</dbReference>
<dbReference type="AlphaFoldDB" id="A0AAV8WXG5"/>
<evidence type="ECO:0000313" key="2">
    <source>
        <dbReference type="Proteomes" id="UP001162156"/>
    </source>
</evidence>
<accession>A0AAV8WXG5</accession>
<gene>
    <name evidence="1" type="ORF">NQ314_015941</name>
</gene>
<dbReference type="EMBL" id="JANEYF010004444">
    <property type="protein sequence ID" value="KAJ8931183.1"/>
    <property type="molecule type" value="Genomic_DNA"/>
</dbReference>
<keyword evidence="2" id="KW-1185">Reference proteome</keyword>
<evidence type="ECO:0000313" key="1">
    <source>
        <dbReference type="EMBL" id="KAJ8931183.1"/>
    </source>
</evidence>
<protein>
    <submittedName>
        <fullName evidence="1">Uncharacterized protein</fullName>
    </submittedName>
</protein>